<dbReference type="GO" id="GO:0015293">
    <property type="term" value="F:symporter activity"/>
    <property type="evidence" value="ECO:0007669"/>
    <property type="project" value="InterPro"/>
</dbReference>
<protein>
    <submittedName>
        <fullName evidence="2">Glucuronide carrier protein homolog</fullName>
    </submittedName>
</protein>
<dbReference type="Gene3D" id="1.20.1250.20">
    <property type="entry name" value="MFS general substrate transporter like domains"/>
    <property type="match status" value="2"/>
</dbReference>
<keyword evidence="1" id="KW-0812">Transmembrane</keyword>
<feature type="transmembrane region" description="Helical" evidence="1">
    <location>
        <begin position="336"/>
        <end position="360"/>
    </location>
</feature>
<dbReference type="KEGG" id="ril:CRIB_2249"/>
<dbReference type="PANTHER" id="PTHR11328:SF24">
    <property type="entry name" value="MAJOR FACILITATOR SUPERFAMILY (MFS) PROFILE DOMAIN-CONTAINING PROTEIN"/>
    <property type="match status" value="1"/>
</dbReference>
<dbReference type="GO" id="GO:0008643">
    <property type="term" value="P:carbohydrate transport"/>
    <property type="evidence" value="ECO:0007669"/>
    <property type="project" value="InterPro"/>
</dbReference>
<keyword evidence="1" id="KW-1133">Transmembrane helix</keyword>
<dbReference type="GO" id="GO:0006814">
    <property type="term" value="P:sodium ion transport"/>
    <property type="evidence" value="ECO:0007669"/>
    <property type="project" value="InterPro"/>
</dbReference>
<feature type="transmembrane region" description="Helical" evidence="1">
    <location>
        <begin position="126"/>
        <end position="151"/>
    </location>
</feature>
<dbReference type="CDD" id="cd17332">
    <property type="entry name" value="MFS_MelB_like"/>
    <property type="match status" value="1"/>
</dbReference>
<keyword evidence="3" id="KW-1185">Reference proteome</keyword>
<dbReference type="EMBL" id="LN555523">
    <property type="protein sequence ID" value="CED94850.1"/>
    <property type="molecule type" value="Genomic_DNA"/>
</dbReference>
<dbReference type="InterPro" id="IPR001927">
    <property type="entry name" value="Na/Gal_symport"/>
</dbReference>
<dbReference type="NCBIfam" id="TIGR00792">
    <property type="entry name" value="gph"/>
    <property type="match status" value="1"/>
</dbReference>
<feature type="transmembrane region" description="Helical" evidence="1">
    <location>
        <begin position="389"/>
        <end position="410"/>
    </location>
</feature>
<sequence length="465" mass="50912">MDIANKEVLESSKVKPFGMQDKVGYMLGDFGNSLLFNFIGSYLLVFYTDAFGISAAAVGTLMAVSRVWDAINDPMMGVIVDKRKRTKDGKFRPYLKYMGIPLGIFTILTFLVIPNMPENMKLPYAYITYIGFGMAYTSINIPYGSLASVLTNDPVERTSLSTFRNLAVAFSQIILMVLTPKLVFDASGAVSVKGFVIVSVLYAIIANIAYRCCYSMTTERVIVEVKEDAPKVSLGETLKTLCKNRALIGLILSSLGTLTAMFIPNALNAYLFKDYFGTPGLLSIAGLVGMIGTFIVLPFTTKLVAKFGKKNVATYSSIICIISYTILVFFPSKNPWIYIGLNLISGIGVAFYNMLIWALVGDVMDYQEYLSGQREDGTVYAAYSLSRKLVQAIVGSIGGFALAAIGYQSGAATQAPEVAENIRTIITVVPLIGFVFGAVCLKFVYNLSNKTLNEVNEELERRRAQ</sequence>
<feature type="transmembrane region" description="Helical" evidence="1">
    <location>
        <begin position="94"/>
        <end position="114"/>
    </location>
</feature>
<dbReference type="GO" id="GO:0005886">
    <property type="term" value="C:plasma membrane"/>
    <property type="evidence" value="ECO:0007669"/>
    <property type="project" value="TreeGrafter"/>
</dbReference>
<dbReference type="AlphaFoldDB" id="A0A1V1I3S2"/>
<dbReference type="RefSeq" id="WP_180702340.1">
    <property type="nucleotide sequence ID" value="NZ_LN555523.1"/>
</dbReference>
<evidence type="ECO:0000256" key="1">
    <source>
        <dbReference type="SAM" id="Phobius"/>
    </source>
</evidence>
<dbReference type="SUPFAM" id="SSF103473">
    <property type="entry name" value="MFS general substrate transporter"/>
    <property type="match status" value="1"/>
</dbReference>
<gene>
    <name evidence="2" type="ORF">CRIB_2249</name>
</gene>
<evidence type="ECO:0000313" key="2">
    <source>
        <dbReference type="EMBL" id="CED94850.1"/>
    </source>
</evidence>
<feature type="transmembrane region" description="Helical" evidence="1">
    <location>
        <begin position="163"/>
        <end position="184"/>
    </location>
</feature>
<name>A0A1V1I3S2_9FIRM</name>
<dbReference type="InterPro" id="IPR036259">
    <property type="entry name" value="MFS_trans_sf"/>
</dbReference>
<feature type="transmembrane region" description="Helical" evidence="1">
    <location>
        <begin position="246"/>
        <end position="267"/>
    </location>
</feature>
<reference evidence="2 3" key="1">
    <citation type="submission" date="2014-04" db="EMBL/GenBank/DDBJ databases">
        <authorList>
            <person name="Hornung B.V."/>
        </authorList>
    </citation>
    <scope>NUCLEOTIDE SEQUENCE [LARGE SCALE GENOMIC DNA]</scope>
    <source>
        <strain evidence="2 3">CRIB</strain>
    </source>
</reference>
<evidence type="ECO:0000313" key="3">
    <source>
        <dbReference type="Proteomes" id="UP000245622"/>
    </source>
</evidence>
<feature type="transmembrane region" description="Helical" evidence="1">
    <location>
        <begin position="190"/>
        <end position="210"/>
    </location>
</feature>
<dbReference type="Pfam" id="PF13347">
    <property type="entry name" value="MFS_2"/>
    <property type="match status" value="1"/>
</dbReference>
<feature type="transmembrane region" description="Helical" evidence="1">
    <location>
        <begin position="422"/>
        <end position="445"/>
    </location>
</feature>
<feature type="transmembrane region" description="Helical" evidence="1">
    <location>
        <begin position="279"/>
        <end position="300"/>
    </location>
</feature>
<feature type="transmembrane region" description="Helical" evidence="1">
    <location>
        <begin position="312"/>
        <end position="330"/>
    </location>
</feature>
<proteinExistence type="predicted"/>
<organism evidence="2 3">
    <name type="scientific">Romboutsia ilealis</name>
    <dbReference type="NCBI Taxonomy" id="1115758"/>
    <lineage>
        <taxon>Bacteria</taxon>
        <taxon>Bacillati</taxon>
        <taxon>Bacillota</taxon>
        <taxon>Clostridia</taxon>
        <taxon>Peptostreptococcales</taxon>
        <taxon>Peptostreptococcaceae</taxon>
        <taxon>Romboutsia</taxon>
    </lineage>
</organism>
<dbReference type="InterPro" id="IPR039672">
    <property type="entry name" value="MFS_2"/>
</dbReference>
<keyword evidence="1" id="KW-0472">Membrane</keyword>
<dbReference type="GeneID" id="82206276"/>
<accession>A0A1V1I3S2</accession>
<dbReference type="Proteomes" id="UP000245622">
    <property type="component" value="Chromosome 1"/>
</dbReference>
<dbReference type="PANTHER" id="PTHR11328">
    <property type="entry name" value="MAJOR FACILITATOR SUPERFAMILY DOMAIN-CONTAINING PROTEIN"/>
    <property type="match status" value="1"/>
</dbReference>